<protein>
    <recommendedName>
        <fullName evidence="4">YkuD domain-containing protein</fullName>
    </recommendedName>
</protein>
<gene>
    <name evidence="2" type="ORF">FHS90_003449</name>
</gene>
<organism evidence="2 3">
    <name type="scientific">Rufibacter quisquiliarum</name>
    <dbReference type="NCBI Taxonomy" id="1549639"/>
    <lineage>
        <taxon>Bacteria</taxon>
        <taxon>Pseudomonadati</taxon>
        <taxon>Bacteroidota</taxon>
        <taxon>Cytophagia</taxon>
        <taxon>Cytophagales</taxon>
        <taxon>Hymenobacteraceae</taxon>
        <taxon>Rufibacter</taxon>
    </lineage>
</organism>
<reference evidence="2 3" key="1">
    <citation type="submission" date="2020-08" db="EMBL/GenBank/DDBJ databases">
        <title>Genomic Encyclopedia of Type Strains, Phase IV (KMG-IV): sequencing the most valuable type-strain genomes for metagenomic binning, comparative biology and taxonomic classification.</title>
        <authorList>
            <person name="Goeker M."/>
        </authorList>
    </citation>
    <scope>NUCLEOTIDE SEQUENCE [LARGE SCALE GENOMIC DNA]</scope>
    <source>
        <strain evidence="2 3">DSM 29854</strain>
    </source>
</reference>
<comment type="caution">
    <text evidence="2">The sequence shown here is derived from an EMBL/GenBank/DDBJ whole genome shotgun (WGS) entry which is preliminary data.</text>
</comment>
<accession>A0A839GPK1</accession>
<dbReference type="InterPro" id="IPR032676">
    <property type="entry name" value="YkuD_2"/>
</dbReference>
<evidence type="ECO:0008006" key="4">
    <source>
        <dbReference type="Google" id="ProtNLM"/>
    </source>
</evidence>
<feature type="chain" id="PRO_5032779197" description="YkuD domain-containing protein" evidence="1">
    <location>
        <begin position="21"/>
        <end position="270"/>
    </location>
</feature>
<dbReference type="GO" id="GO:0016740">
    <property type="term" value="F:transferase activity"/>
    <property type="evidence" value="ECO:0007669"/>
    <property type="project" value="InterPro"/>
</dbReference>
<dbReference type="CDD" id="cd16913">
    <property type="entry name" value="YkuD_like"/>
    <property type="match status" value="1"/>
</dbReference>
<dbReference type="Proteomes" id="UP000563094">
    <property type="component" value="Unassembled WGS sequence"/>
</dbReference>
<name>A0A839GPK1_9BACT</name>
<feature type="signal peptide" evidence="1">
    <location>
        <begin position="1"/>
        <end position="20"/>
    </location>
</feature>
<dbReference type="EMBL" id="JACJIQ010000015">
    <property type="protein sequence ID" value="MBA9078719.1"/>
    <property type="molecule type" value="Genomic_DNA"/>
</dbReference>
<dbReference type="Pfam" id="PF13645">
    <property type="entry name" value="YkuD_2"/>
    <property type="match status" value="1"/>
</dbReference>
<proteinExistence type="predicted"/>
<dbReference type="PANTHER" id="PTHR38477:SF1">
    <property type="entry name" value="MUREIN L,D-TRANSPEPTIDASE CATALYTIC DOMAIN FAMILY PROTEIN"/>
    <property type="match status" value="1"/>
</dbReference>
<evidence type="ECO:0000313" key="3">
    <source>
        <dbReference type="Proteomes" id="UP000563094"/>
    </source>
</evidence>
<keyword evidence="1" id="KW-0732">Signal</keyword>
<sequence length="270" mass="29881">MNRTFLALSFLATLSFVSPATSDPSHYTTLPNQEASLAIPQMTDVPIIPSFQEFLEEVYDDADLKQAGLDFNVFQRAATGYYNLKEQKKLNRSKDILTIVDFGKSSREKRFWVVDMKKNKVLYKSLVAHGQGSGNDMAVNFSNTVDSHMSSVGFYVTDEPYYGKHGLSLKLDGLDKGFNSNARGRAIVVHGADYVSDAFVKKHGRLGRSHGCPALPQDISAEVINLIKDGTCLYIDSPKANLQSAYLNPTKAIKTFESEIIAQQKVLLGK</sequence>
<evidence type="ECO:0000256" key="1">
    <source>
        <dbReference type="SAM" id="SignalP"/>
    </source>
</evidence>
<dbReference type="RefSeq" id="WP_153042580.1">
    <property type="nucleotide sequence ID" value="NZ_JACJIQ010000015.1"/>
</dbReference>
<dbReference type="AlphaFoldDB" id="A0A839GPK1"/>
<dbReference type="InterPro" id="IPR005490">
    <property type="entry name" value="LD_TPept_cat_dom"/>
</dbReference>
<evidence type="ECO:0000313" key="2">
    <source>
        <dbReference type="EMBL" id="MBA9078719.1"/>
    </source>
</evidence>
<dbReference type="PANTHER" id="PTHR38477">
    <property type="entry name" value="HYPOTHETICAL EXPORTED PROTEIN"/>
    <property type="match status" value="1"/>
</dbReference>
<keyword evidence="3" id="KW-1185">Reference proteome</keyword>